<evidence type="ECO:0000313" key="4">
    <source>
        <dbReference type="EMBL" id="PWJ38511.1"/>
    </source>
</evidence>
<accession>A0A315Z7D1</accession>
<dbReference type="SUPFAM" id="SSF53756">
    <property type="entry name" value="UDP-Glycosyltransferase/glycogen phosphorylase"/>
    <property type="match status" value="1"/>
</dbReference>
<dbReference type="Proteomes" id="UP000245535">
    <property type="component" value="Unassembled WGS sequence"/>
</dbReference>
<feature type="domain" description="Glycosyl transferase family 1" evidence="2">
    <location>
        <begin position="190"/>
        <end position="334"/>
    </location>
</feature>
<proteinExistence type="predicted"/>
<dbReference type="EMBL" id="QGDO01000007">
    <property type="protein sequence ID" value="PWJ38511.1"/>
    <property type="molecule type" value="Genomic_DNA"/>
</dbReference>
<dbReference type="InterPro" id="IPR001296">
    <property type="entry name" value="Glyco_trans_1"/>
</dbReference>
<reference evidence="4 5" key="1">
    <citation type="submission" date="2018-03" db="EMBL/GenBank/DDBJ databases">
        <title>Genomic Encyclopedia of Archaeal and Bacterial Type Strains, Phase II (KMG-II): from individual species to whole genera.</title>
        <authorList>
            <person name="Goeker M."/>
        </authorList>
    </citation>
    <scope>NUCLEOTIDE SEQUENCE [LARGE SCALE GENOMIC DNA]</scope>
    <source>
        <strain evidence="4 5">DSM 28229</strain>
    </source>
</reference>
<keyword evidence="5" id="KW-1185">Reference proteome</keyword>
<dbReference type="PANTHER" id="PTHR46401:SF2">
    <property type="entry name" value="GLYCOSYLTRANSFERASE WBBK-RELATED"/>
    <property type="match status" value="1"/>
</dbReference>
<keyword evidence="1 4" id="KW-0808">Transferase</keyword>
<dbReference type="RefSeq" id="WP_109621645.1">
    <property type="nucleotide sequence ID" value="NZ_QGDO01000007.1"/>
</dbReference>
<dbReference type="CDD" id="cd03809">
    <property type="entry name" value="GT4_MtfB-like"/>
    <property type="match status" value="1"/>
</dbReference>
<comment type="caution">
    <text evidence="4">The sequence shown here is derived from an EMBL/GenBank/DDBJ whole genome shotgun (WGS) entry which is preliminary data.</text>
</comment>
<dbReference type="Gene3D" id="3.40.50.2000">
    <property type="entry name" value="Glycogen Phosphorylase B"/>
    <property type="match status" value="2"/>
</dbReference>
<dbReference type="InterPro" id="IPR028098">
    <property type="entry name" value="Glyco_trans_4-like_N"/>
</dbReference>
<feature type="domain" description="Glycosyltransferase subfamily 4-like N-terminal" evidence="3">
    <location>
        <begin position="14"/>
        <end position="169"/>
    </location>
</feature>
<dbReference type="PANTHER" id="PTHR46401">
    <property type="entry name" value="GLYCOSYLTRANSFERASE WBBK-RELATED"/>
    <property type="match status" value="1"/>
</dbReference>
<gene>
    <name evidence="4" type="ORF">BC781_107101</name>
</gene>
<protein>
    <submittedName>
        <fullName evidence="4">Glycosyltransferase involved in cell wall biosynthesis</fullName>
    </submittedName>
</protein>
<dbReference type="GO" id="GO:0016757">
    <property type="term" value="F:glycosyltransferase activity"/>
    <property type="evidence" value="ECO:0007669"/>
    <property type="project" value="InterPro"/>
</dbReference>
<dbReference type="OrthoDB" id="9801609at2"/>
<evidence type="ECO:0000256" key="1">
    <source>
        <dbReference type="ARBA" id="ARBA00022679"/>
    </source>
</evidence>
<dbReference type="AlphaFoldDB" id="A0A315Z7D1"/>
<sequence length="357" mass="40406">MNIKYISCLTSNCGIGRYTEELAKSQFESEHEVTLFRKNEGNPDYVKTYPFRSFKGLKHYVAPYFLSNAINNQEADIWHADYVDSATALKWSKHKNKNQKVVVTCHDAIPLRYPNGWVNDQWYRYMLNNTVEIADQIIVVSENSKQDLINLYNVPEEQIKVVYNGINHSFFYPDQEKVKNDIFTIRYVGGLLVSHKNAIALIETAKVLQDRGIEVKIEIGSGAAELTPLPALVEKYKLKNISFEGFVPNNQLRSFLAGADVFLYPSLYEGFGFPPIEAMACGTAVVSSGGGSLREVLRDGAYVTEAEPEMFAEAIIHLIEDSNLKKSLEQKGIKVAQEYTWEKACAQTTKIYNDLLN</sequence>
<organism evidence="4 5">
    <name type="scientific">Sediminitomix flava</name>
    <dbReference type="NCBI Taxonomy" id="379075"/>
    <lineage>
        <taxon>Bacteria</taxon>
        <taxon>Pseudomonadati</taxon>
        <taxon>Bacteroidota</taxon>
        <taxon>Cytophagia</taxon>
        <taxon>Cytophagales</taxon>
        <taxon>Flammeovirgaceae</taxon>
        <taxon>Sediminitomix</taxon>
    </lineage>
</organism>
<evidence type="ECO:0000259" key="3">
    <source>
        <dbReference type="Pfam" id="PF13439"/>
    </source>
</evidence>
<evidence type="ECO:0000313" key="5">
    <source>
        <dbReference type="Proteomes" id="UP000245535"/>
    </source>
</evidence>
<evidence type="ECO:0000259" key="2">
    <source>
        <dbReference type="Pfam" id="PF00534"/>
    </source>
</evidence>
<dbReference type="Pfam" id="PF13439">
    <property type="entry name" value="Glyco_transf_4"/>
    <property type="match status" value="1"/>
</dbReference>
<dbReference type="Pfam" id="PF00534">
    <property type="entry name" value="Glycos_transf_1"/>
    <property type="match status" value="1"/>
</dbReference>
<name>A0A315Z7D1_SEDFL</name>